<sequence>MGEERLREIGRELRRLRTAAGLSGVRLAARAGVPQPTVSRVETGQRVSDPEVVLRLFAAFGLEGAEAERLAALVRDAYAETAARRVDAGASFRPGAAVELARSVAAVRVFGALVMPAPLRTAEYVAEAEVAAGGGAADWAALLGDEGRRFTFVVAEAVLRTWPGSGACMAGQFAHVLSVAERPNVRFGVVPGSAGAWPLVPLHGFTVLGDAAVAVETFTRELTLTDTAEVHRYAEIFERYERLAVFGDEARGLVERAAREVEEITRSIQ</sequence>
<dbReference type="InterPro" id="IPR043917">
    <property type="entry name" value="DUF5753"/>
</dbReference>
<gene>
    <name evidence="2" type="ORF">Arub01_19560</name>
</gene>
<comment type="caution">
    <text evidence="2">The sequence shown here is derived from an EMBL/GenBank/DDBJ whole genome shotgun (WGS) entry which is preliminary data.</text>
</comment>
<proteinExistence type="predicted"/>
<feature type="domain" description="HTH cro/C1-type" evidence="1">
    <location>
        <begin position="13"/>
        <end position="67"/>
    </location>
</feature>
<dbReference type="SUPFAM" id="SSF47413">
    <property type="entry name" value="lambda repressor-like DNA-binding domains"/>
    <property type="match status" value="1"/>
</dbReference>
<dbReference type="Gene3D" id="1.10.260.40">
    <property type="entry name" value="lambda repressor-like DNA-binding domains"/>
    <property type="match status" value="1"/>
</dbReference>
<name>A0A9W6PU97_9ACTN</name>
<dbReference type="PROSITE" id="PS50943">
    <property type="entry name" value="HTH_CROC1"/>
    <property type="match status" value="1"/>
</dbReference>
<dbReference type="AlphaFoldDB" id="A0A9W6PU97"/>
<dbReference type="RefSeq" id="WP_067909020.1">
    <property type="nucleotide sequence ID" value="NZ_BSRZ01000003.1"/>
</dbReference>
<dbReference type="SMART" id="SM00530">
    <property type="entry name" value="HTH_XRE"/>
    <property type="match status" value="1"/>
</dbReference>
<reference evidence="2" key="1">
    <citation type="submission" date="2023-02" db="EMBL/GenBank/DDBJ databases">
        <title>Actinomadura rubrobrunea NBRC 14622.</title>
        <authorList>
            <person name="Ichikawa N."/>
            <person name="Sato H."/>
            <person name="Tonouchi N."/>
        </authorList>
    </citation>
    <scope>NUCLEOTIDE SEQUENCE</scope>
    <source>
        <strain evidence="2">NBRC 14622</strain>
    </source>
</reference>
<organism evidence="2 3">
    <name type="scientific">Actinomadura rubrobrunea</name>
    <dbReference type="NCBI Taxonomy" id="115335"/>
    <lineage>
        <taxon>Bacteria</taxon>
        <taxon>Bacillati</taxon>
        <taxon>Actinomycetota</taxon>
        <taxon>Actinomycetes</taxon>
        <taxon>Streptosporangiales</taxon>
        <taxon>Thermomonosporaceae</taxon>
        <taxon>Actinomadura</taxon>
    </lineage>
</organism>
<evidence type="ECO:0000259" key="1">
    <source>
        <dbReference type="PROSITE" id="PS50943"/>
    </source>
</evidence>
<dbReference type="InterPro" id="IPR010982">
    <property type="entry name" value="Lambda_DNA-bd_dom_sf"/>
</dbReference>
<evidence type="ECO:0000313" key="3">
    <source>
        <dbReference type="Proteomes" id="UP001165124"/>
    </source>
</evidence>
<accession>A0A9W6PU97</accession>
<dbReference type="Pfam" id="PF13560">
    <property type="entry name" value="HTH_31"/>
    <property type="match status" value="1"/>
</dbReference>
<dbReference type="GO" id="GO:0003677">
    <property type="term" value="F:DNA binding"/>
    <property type="evidence" value="ECO:0007669"/>
    <property type="project" value="InterPro"/>
</dbReference>
<dbReference type="EMBL" id="BSRZ01000003">
    <property type="protein sequence ID" value="GLW63712.1"/>
    <property type="molecule type" value="Genomic_DNA"/>
</dbReference>
<dbReference type="Proteomes" id="UP001165124">
    <property type="component" value="Unassembled WGS sequence"/>
</dbReference>
<keyword evidence="3" id="KW-1185">Reference proteome</keyword>
<evidence type="ECO:0000313" key="2">
    <source>
        <dbReference type="EMBL" id="GLW63712.1"/>
    </source>
</evidence>
<dbReference type="CDD" id="cd00093">
    <property type="entry name" value="HTH_XRE"/>
    <property type="match status" value="1"/>
</dbReference>
<protein>
    <submittedName>
        <fullName evidence="2">Transcriptional regulator</fullName>
    </submittedName>
</protein>
<dbReference type="InterPro" id="IPR001387">
    <property type="entry name" value="Cro/C1-type_HTH"/>
</dbReference>
<dbReference type="Pfam" id="PF19054">
    <property type="entry name" value="DUF5753"/>
    <property type="match status" value="1"/>
</dbReference>